<proteinExistence type="predicted"/>
<dbReference type="Proteomes" id="UP001266305">
    <property type="component" value="Unassembled WGS sequence"/>
</dbReference>
<gene>
    <name evidence="2" type="ORF">P7K49_013485</name>
</gene>
<evidence type="ECO:0000313" key="3">
    <source>
        <dbReference type="Proteomes" id="UP001266305"/>
    </source>
</evidence>
<feature type="region of interest" description="Disordered" evidence="1">
    <location>
        <begin position="128"/>
        <end position="201"/>
    </location>
</feature>
<dbReference type="EMBL" id="JASSZA010000006">
    <property type="protein sequence ID" value="KAK2108320.1"/>
    <property type="molecule type" value="Genomic_DNA"/>
</dbReference>
<feature type="compositionally biased region" description="Basic and acidic residues" evidence="1">
    <location>
        <begin position="128"/>
        <end position="150"/>
    </location>
</feature>
<name>A0ABQ9VG16_SAGOE</name>
<evidence type="ECO:0000256" key="1">
    <source>
        <dbReference type="SAM" id="MobiDB-lite"/>
    </source>
</evidence>
<protein>
    <submittedName>
        <fullName evidence="2">Uncharacterized protein</fullName>
    </submittedName>
</protein>
<feature type="compositionally biased region" description="Basic and acidic residues" evidence="1">
    <location>
        <begin position="156"/>
        <end position="165"/>
    </location>
</feature>
<keyword evidence="3" id="KW-1185">Reference proteome</keyword>
<feature type="region of interest" description="Disordered" evidence="1">
    <location>
        <begin position="1"/>
        <end position="36"/>
    </location>
</feature>
<feature type="compositionally biased region" description="Basic and acidic residues" evidence="1">
    <location>
        <begin position="191"/>
        <end position="201"/>
    </location>
</feature>
<accession>A0ABQ9VG16</accession>
<reference evidence="2 3" key="1">
    <citation type="submission" date="2023-05" db="EMBL/GenBank/DDBJ databases">
        <title>B98-5 Cell Line De Novo Hybrid Assembly: An Optical Mapping Approach.</title>
        <authorList>
            <person name="Kananen K."/>
            <person name="Auerbach J.A."/>
            <person name="Kautto E."/>
            <person name="Blachly J.S."/>
        </authorList>
    </citation>
    <scope>NUCLEOTIDE SEQUENCE [LARGE SCALE GENOMIC DNA]</scope>
    <source>
        <strain evidence="2">B95-8</strain>
        <tissue evidence="2">Cell line</tissue>
    </source>
</reference>
<organism evidence="2 3">
    <name type="scientific">Saguinus oedipus</name>
    <name type="common">Cotton-top tamarin</name>
    <name type="synonym">Oedipomidas oedipus</name>
    <dbReference type="NCBI Taxonomy" id="9490"/>
    <lineage>
        <taxon>Eukaryota</taxon>
        <taxon>Metazoa</taxon>
        <taxon>Chordata</taxon>
        <taxon>Craniata</taxon>
        <taxon>Vertebrata</taxon>
        <taxon>Euteleostomi</taxon>
        <taxon>Mammalia</taxon>
        <taxon>Eutheria</taxon>
        <taxon>Euarchontoglires</taxon>
        <taxon>Primates</taxon>
        <taxon>Haplorrhini</taxon>
        <taxon>Platyrrhini</taxon>
        <taxon>Cebidae</taxon>
        <taxon>Callitrichinae</taxon>
        <taxon>Saguinus</taxon>
    </lineage>
</organism>
<evidence type="ECO:0000313" key="2">
    <source>
        <dbReference type="EMBL" id="KAK2108320.1"/>
    </source>
</evidence>
<feature type="compositionally biased region" description="Basic and acidic residues" evidence="1">
    <location>
        <begin position="10"/>
        <end position="26"/>
    </location>
</feature>
<comment type="caution">
    <text evidence="2">The sequence shown here is derived from an EMBL/GenBank/DDBJ whole genome shotgun (WGS) entry which is preliminary data.</text>
</comment>
<feature type="compositionally biased region" description="Basic residues" evidence="1">
    <location>
        <begin position="166"/>
        <end position="190"/>
    </location>
</feature>
<sequence>MYRRPPPPLPEKDPRIPGEKRVEPHRCSSQHQNGGLRVARLHPGMRLPAAPARTLALTPQDRHLCSRHPGNRRCRQLASREAVQPIAWSAAGAEQPGREGGRPRNFLTAEVRVHNPVRVACVDCARRKEGREGGKEERGRKGKKREGGRERRGRGERRGREERKEGKRKGRREGRKEKRERRKRKRRKKKERTERRKKEKK</sequence>